<accession>A0A0K1P6H8</accession>
<organism evidence="1 2">
    <name type="scientific">Spiroplasma turonicum</name>
    <dbReference type="NCBI Taxonomy" id="216946"/>
    <lineage>
        <taxon>Bacteria</taxon>
        <taxon>Bacillati</taxon>
        <taxon>Mycoplasmatota</taxon>
        <taxon>Mollicutes</taxon>
        <taxon>Entomoplasmatales</taxon>
        <taxon>Spiroplasmataceae</taxon>
        <taxon>Spiroplasma</taxon>
    </lineage>
</organism>
<sequence>MLKKDFYNKGTIKLNEFYEEVLISNNDLIKKILNIKVVGNAYFDTTSNILNIEAKIISDILAIDSRDGNEILIKNNEVDWNDEYCFDIKNSDQYNVVLGDSFDFKEYAIEQIVLNIPINLTNNYGKISYVGNNCVLLSEEEYEDELENKTDDRWDKLKDFKF</sequence>
<protein>
    <recommendedName>
        <fullName evidence="3">DUF177 domain-containing protein</fullName>
    </recommendedName>
</protein>
<name>A0A0K1P6H8_9MOLU</name>
<keyword evidence="2" id="KW-1185">Reference proteome</keyword>
<proteinExistence type="predicted"/>
<dbReference type="AlphaFoldDB" id="A0A0K1P6H8"/>
<dbReference type="STRING" id="216946.STURO_v1c02300"/>
<evidence type="ECO:0000313" key="1">
    <source>
        <dbReference type="EMBL" id="AKU79477.1"/>
    </source>
</evidence>
<dbReference type="OrthoDB" id="398678at2"/>
<dbReference type="RefSeq" id="WP_075048079.1">
    <property type="nucleotide sequence ID" value="NZ_CP012328.1"/>
</dbReference>
<reference evidence="1 2" key="1">
    <citation type="journal article" date="2015" name="Genome Announc.">
        <title>Complete Genome Sequence of Spiroplasma turonicum Strain Tab4cT, a Parasite of a Horse Fly, Haematopota sp. (Diptera: Tabanidae).</title>
        <authorList>
            <person name="Davis R.E."/>
            <person name="Shao J."/>
            <person name="Zhao Y."/>
            <person name="Gasparich G.E."/>
            <person name="Gaynor B.J."/>
            <person name="Donofrio N."/>
        </authorList>
    </citation>
    <scope>NUCLEOTIDE SEQUENCE [LARGE SCALE GENOMIC DNA]</scope>
    <source>
        <strain evidence="1 2">Tab4c</strain>
    </source>
</reference>
<gene>
    <name evidence="1" type="ORF">STURON_00231</name>
</gene>
<dbReference type="Proteomes" id="UP000067243">
    <property type="component" value="Chromosome"/>
</dbReference>
<evidence type="ECO:0000313" key="2">
    <source>
        <dbReference type="Proteomes" id="UP000067243"/>
    </source>
</evidence>
<evidence type="ECO:0008006" key="3">
    <source>
        <dbReference type="Google" id="ProtNLM"/>
    </source>
</evidence>
<dbReference type="PATRIC" id="fig|216946.3.peg.230"/>
<dbReference type="KEGG" id="stur:STURON_00231"/>
<dbReference type="EMBL" id="CP012328">
    <property type="protein sequence ID" value="AKU79477.1"/>
    <property type="molecule type" value="Genomic_DNA"/>
</dbReference>